<dbReference type="RefSeq" id="WP_296946253.1">
    <property type="nucleotide sequence ID" value="NZ_LT599021.1"/>
</dbReference>
<reference evidence="3" key="1">
    <citation type="submission" date="2016-04" db="EMBL/GenBank/DDBJ databases">
        <authorList>
            <person name="Evans L.H."/>
            <person name="Alamgir A."/>
            <person name="Owens N."/>
            <person name="Weber N.D."/>
            <person name="Virtaneva K."/>
            <person name="Barbian K."/>
            <person name="Babar A."/>
            <person name="Rosenke K."/>
        </authorList>
    </citation>
    <scope>NUCLEOTIDE SEQUENCE</scope>
    <source>
        <strain evidence="3">86-2</strain>
    </source>
</reference>
<protein>
    <recommendedName>
        <fullName evidence="4">4-alpha-glucanotransferase</fullName>
    </recommendedName>
</protein>
<dbReference type="GO" id="GO:0004135">
    <property type="term" value="F:amylo-alpha-1,6-glucosidase activity"/>
    <property type="evidence" value="ECO:0007669"/>
    <property type="project" value="InterPro"/>
</dbReference>
<proteinExistence type="predicted"/>
<dbReference type="GO" id="GO:0004134">
    <property type="term" value="F:4-alpha-glucanotransferase activity"/>
    <property type="evidence" value="ECO:0007669"/>
    <property type="project" value="InterPro"/>
</dbReference>
<dbReference type="InterPro" id="IPR010401">
    <property type="entry name" value="AGL/Gdb1"/>
</dbReference>
<dbReference type="GO" id="GO:0005980">
    <property type="term" value="P:glycogen catabolic process"/>
    <property type="evidence" value="ECO:0007669"/>
    <property type="project" value="InterPro"/>
</dbReference>
<feature type="domain" description="Glycogen debranching enzyme bacterial and archaeal type N-terminal" evidence="2">
    <location>
        <begin position="28"/>
        <end position="248"/>
    </location>
</feature>
<dbReference type="Pfam" id="PF12439">
    <property type="entry name" value="GDE_N"/>
    <property type="match status" value="1"/>
</dbReference>
<dbReference type="InterPro" id="IPR008928">
    <property type="entry name" value="6-hairpin_glycosidase_sf"/>
</dbReference>
<dbReference type="PANTHER" id="PTHR10569:SF2">
    <property type="entry name" value="GLYCOGEN DEBRANCHING ENZYME"/>
    <property type="match status" value="1"/>
</dbReference>
<dbReference type="InterPro" id="IPR024742">
    <property type="entry name" value="Glycogen_debranch_N"/>
</dbReference>
<dbReference type="InterPro" id="IPR032790">
    <property type="entry name" value="GDE_C"/>
</dbReference>
<dbReference type="Pfam" id="PF06202">
    <property type="entry name" value="GDE_C"/>
    <property type="match status" value="1"/>
</dbReference>
<evidence type="ECO:0000313" key="3">
    <source>
        <dbReference type="EMBL" id="SBV91632.1"/>
    </source>
</evidence>
<dbReference type="SUPFAM" id="SSF48208">
    <property type="entry name" value="Six-hairpin glycosidases"/>
    <property type="match status" value="1"/>
</dbReference>
<name>A0A212IWU7_9BACT</name>
<evidence type="ECO:0000259" key="2">
    <source>
        <dbReference type="Pfam" id="PF12439"/>
    </source>
</evidence>
<accession>A0A212IWU7</accession>
<gene>
    <name evidence="3" type="ORF">KL86DYS2_10219</name>
</gene>
<dbReference type="AlphaFoldDB" id="A0A212IWU7"/>
<dbReference type="EMBL" id="FLUL01000001">
    <property type="protein sequence ID" value="SBV91632.1"/>
    <property type="molecule type" value="Genomic_DNA"/>
</dbReference>
<dbReference type="PANTHER" id="PTHR10569">
    <property type="entry name" value="GLYCOGEN DEBRANCHING ENZYME"/>
    <property type="match status" value="1"/>
</dbReference>
<evidence type="ECO:0000259" key="1">
    <source>
        <dbReference type="Pfam" id="PF06202"/>
    </source>
</evidence>
<evidence type="ECO:0008006" key="4">
    <source>
        <dbReference type="Google" id="ProtNLM"/>
    </source>
</evidence>
<sequence length="657" mass="75310">MDYNYKKTNAYLKFDKSRMVNLEYSLYREILRTNRRGAYHCTTLVECNTRKQHGLLVLPVPRLGDTNHVLLSSLDETVIQHGADFNLGIHKYDGNNYSPMGHKYIREFDCDSLPRTIYRVGGVILSKEKMFSLEDNSIFIRYTHIDAHSPTTMRFKPFLAFRDVNELTEENPIADLGYKEVENGISMCMYTGYPDLFMQFNKPVNFVFEPNWYKGVEYMQDMNHGLPYKEDLYVPGYFELPIQKGESVIFSASDIHVDTSKLVFSFEKGIKERTPRSSFYNCLKNSAHQFYYRPTKDELYLLNGYPWGEVKAREQFMALEGLTLGVGKKDAFEEIVDTAIPTIQQFMEGKPIAGFMKDIGDADVLLWVIRALKKFQVYDPERFYLKYASLVSQIVSFIQEGNHPNLKPLTNGLLTVDNKVGYPSWMHNKISDGLYLAPRTGCLVEVNAFWYNALKFNEEIASNQDNPKLERKMALLAEITKTSFLEVFLNDGGYLYDYVVGNFVDWSVRPNMLLAIAVDYPLLGKRQSKSIIDIVTKELLTPKGIRSLSPKSIGFRPRCEGSIYDRLYSAFNGAAWPWLLRAYQEAYLKIFQQSGLSFLDRLLIGVEDEMSNDGIGSLSSVYDGSIPYFGHGQISYAINVAGIITALNVQKMFGDEY</sequence>
<organism evidence="3">
    <name type="scientific">uncultured Dysgonomonas sp</name>
    <dbReference type="NCBI Taxonomy" id="206096"/>
    <lineage>
        <taxon>Bacteria</taxon>
        <taxon>Pseudomonadati</taxon>
        <taxon>Bacteroidota</taxon>
        <taxon>Bacteroidia</taxon>
        <taxon>Bacteroidales</taxon>
        <taxon>Dysgonomonadaceae</taxon>
        <taxon>Dysgonomonas</taxon>
        <taxon>environmental samples</taxon>
    </lineage>
</organism>
<feature type="domain" description="Glycogen debranching enzyme C-terminal" evidence="1">
    <location>
        <begin position="289"/>
        <end position="644"/>
    </location>
</feature>
<dbReference type="Gene3D" id="1.50.10.10">
    <property type="match status" value="1"/>
</dbReference>
<dbReference type="InterPro" id="IPR012341">
    <property type="entry name" value="6hp_glycosidase-like_sf"/>
</dbReference>